<name>A0A1T4W500_9BACT</name>
<feature type="transmembrane region" description="Helical" evidence="8">
    <location>
        <begin position="351"/>
        <end position="369"/>
    </location>
</feature>
<evidence type="ECO:0000313" key="9">
    <source>
        <dbReference type="EMBL" id="SKA72336.1"/>
    </source>
</evidence>
<evidence type="ECO:0000256" key="2">
    <source>
        <dbReference type="ARBA" id="ARBA00006434"/>
    </source>
</evidence>
<comment type="subcellular location">
    <subcellularLocation>
        <location evidence="1">Membrane</location>
        <topology evidence="1">Multi-pass membrane protein</topology>
    </subcellularLocation>
</comment>
<dbReference type="STRING" id="1121442.SAMN02745702_01651"/>
<gene>
    <name evidence="9" type="ORF">SAMN02745702_01651</name>
</gene>
<feature type="transmembrane region" description="Helical" evidence="8">
    <location>
        <begin position="142"/>
        <end position="166"/>
    </location>
</feature>
<keyword evidence="6 8" id="KW-0472">Membrane</keyword>
<dbReference type="Proteomes" id="UP000189733">
    <property type="component" value="Unassembled WGS sequence"/>
</dbReference>
<feature type="transmembrane region" description="Helical" evidence="8">
    <location>
        <begin position="75"/>
        <end position="95"/>
    </location>
</feature>
<evidence type="ECO:0000256" key="7">
    <source>
        <dbReference type="RuleBase" id="RU362091"/>
    </source>
</evidence>
<keyword evidence="5 8" id="KW-1133">Transmembrane helix</keyword>
<evidence type="ECO:0000313" key="10">
    <source>
        <dbReference type="Proteomes" id="UP000189733"/>
    </source>
</evidence>
<dbReference type="PANTHER" id="PTHR48086">
    <property type="entry name" value="SODIUM/PROLINE SYMPORTER-RELATED"/>
    <property type="match status" value="1"/>
</dbReference>
<comment type="similarity">
    <text evidence="2 7">Belongs to the sodium:solute symporter (SSF) (TC 2.A.21) family.</text>
</comment>
<dbReference type="GO" id="GO:0022857">
    <property type="term" value="F:transmembrane transporter activity"/>
    <property type="evidence" value="ECO:0007669"/>
    <property type="project" value="InterPro"/>
</dbReference>
<dbReference type="InterPro" id="IPR050277">
    <property type="entry name" value="Sodium:Solute_Symporter"/>
</dbReference>
<accession>A0A1T4W500</accession>
<dbReference type="EMBL" id="FUYA01000004">
    <property type="protein sequence ID" value="SKA72336.1"/>
    <property type="molecule type" value="Genomic_DNA"/>
</dbReference>
<dbReference type="Gene3D" id="1.20.1730.10">
    <property type="entry name" value="Sodium/glucose cotransporter"/>
    <property type="match status" value="1"/>
</dbReference>
<feature type="transmembrane region" description="Helical" evidence="8">
    <location>
        <begin position="6"/>
        <end position="23"/>
    </location>
</feature>
<dbReference type="InterPro" id="IPR038377">
    <property type="entry name" value="Na/Glc_symporter_sf"/>
</dbReference>
<feature type="transmembrane region" description="Helical" evidence="8">
    <location>
        <begin position="43"/>
        <end position="63"/>
    </location>
</feature>
<sequence>MTSTFYVIIAYMAVMVGIGLWVAKRKIRESEDFLLAGRQLGPFMMAGTLAAAEIGGGSTLGVASKAYGEWGFSAGWYVVSAGIGIFLVSFVAPYLRKSMATTVPEILARRYGRASHIITTFLSITALFFATAAQVIATSSIIHVVTGMDLTMVIIIAGCVITAYTLMGGLVSVAFTDIVHILVITVGMAIAMPIILHNAGGWSHLVNTLPAHQMSLDNVGWKTIFGLILMYFMTFSTGQEAVQRYFAARNAKVAKTGSFMCSCLMALYGFIPAVIGLVALAHFPNIDPNSALPMAAQNFAPTLIAGVVLASVVAATMSSASGNMLAVSTLFTKDVFQRYMRPSATDKDLMAWSKGAILFVGACSIGIALGNYSIISLLILAFTMRAAGPFAAFVFGLIYKPATAHAGLFSIILGSIAAVAWQQAGEPWGIMAIIFGAAVSTVSFFVISKIEIALGVEPAPLAITEEHERAAAAEE</sequence>
<evidence type="ECO:0000256" key="4">
    <source>
        <dbReference type="ARBA" id="ARBA00022692"/>
    </source>
</evidence>
<dbReference type="PROSITE" id="PS50283">
    <property type="entry name" value="NA_SOLUT_SYMP_3"/>
    <property type="match status" value="1"/>
</dbReference>
<dbReference type="AlphaFoldDB" id="A0A1T4W500"/>
<feature type="transmembrane region" description="Helical" evidence="8">
    <location>
        <begin position="375"/>
        <end position="399"/>
    </location>
</feature>
<dbReference type="PANTHER" id="PTHR48086:SF7">
    <property type="entry name" value="SODIUM-SOLUTE SYMPORTER-RELATED"/>
    <property type="match status" value="1"/>
</dbReference>
<evidence type="ECO:0000256" key="5">
    <source>
        <dbReference type="ARBA" id="ARBA00022989"/>
    </source>
</evidence>
<evidence type="ECO:0000256" key="1">
    <source>
        <dbReference type="ARBA" id="ARBA00004141"/>
    </source>
</evidence>
<dbReference type="InterPro" id="IPR001734">
    <property type="entry name" value="Na/solute_symporter"/>
</dbReference>
<reference evidence="9 10" key="1">
    <citation type="submission" date="2017-02" db="EMBL/GenBank/DDBJ databases">
        <authorList>
            <person name="Peterson S.W."/>
        </authorList>
    </citation>
    <scope>NUCLEOTIDE SEQUENCE [LARGE SCALE GENOMIC DNA]</scope>
    <source>
        <strain evidence="9 10">DSM 18034</strain>
    </source>
</reference>
<feature type="transmembrane region" description="Helical" evidence="8">
    <location>
        <begin position="428"/>
        <end position="447"/>
    </location>
</feature>
<dbReference type="RefSeq" id="WP_078684919.1">
    <property type="nucleotide sequence ID" value="NZ_FUYA01000004.1"/>
</dbReference>
<organism evidence="9 10">
    <name type="scientific">Desulfobaculum bizertense DSM 18034</name>
    <dbReference type="NCBI Taxonomy" id="1121442"/>
    <lineage>
        <taxon>Bacteria</taxon>
        <taxon>Pseudomonadati</taxon>
        <taxon>Thermodesulfobacteriota</taxon>
        <taxon>Desulfovibrionia</taxon>
        <taxon>Desulfovibrionales</taxon>
        <taxon>Desulfovibrionaceae</taxon>
        <taxon>Desulfobaculum</taxon>
    </lineage>
</organism>
<protein>
    <submittedName>
        <fullName evidence="9">Solute:Na+ symporter, SSS family</fullName>
    </submittedName>
</protein>
<proteinExistence type="inferred from homology"/>
<dbReference type="OrthoDB" id="9789704at2"/>
<evidence type="ECO:0000256" key="3">
    <source>
        <dbReference type="ARBA" id="ARBA00022448"/>
    </source>
</evidence>
<feature type="transmembrane region" description="Helical" evidence="8">
    <location>
        <begin position="116"/>
        <end position="136"/>
    </location>
</feature>
<evidence type="ECO:0000256" key="8">
    <source>
        <dbReference type="SAM" id="Phobius"/>
    </source>
</evidence>
<feature type="transmembrane region" description="Helical" evidence="8">
    <location>
        <begin position="219"/>
        <end position="238"/>
    </location>
</feature>
<keyword evidence="4 8" id="KW-0812">Transmembrane</keyword>
<feature type="transmembrane region" description="Helical" evidence="8">
    <location>
        <begin position="259"/>
        <end position="283"/>
    </location>
</feature>
<feature type="transmembrane region" description="Helical" evidence="8">
    <location>
        <begin position="406"/>
        <end position="422"/>
    </location>
</feature>
<keyword evidence="3" id="KW-0813">Transport</keyword>
<keyword evidence="10" id="KW-1185">Reference proteome</keyword>
<feature type="transmembrane region" description="Helical" evidence="8">
    <location>
        <begin position="303"/>
        <end position="331"/>
    </location>
</feature>
<dbReference type="NCBIfam" id="TIGR00813">
    <property type="entry name" value="sss"/>
    <property type="match status" value="1"/>
</dbReference>
<dbReference type="GO" id="GO:0005886">
    <property type="term" value="C:plasma membrane"/>
    <property type="evidence" value="ECO:0007669"/>
    <property type="project" value="TreeGrafter"/>
</dbReference>
<feature type="transmembrane region" description="Helical" evidence="8">
    <location>
        <begin position="178"/>
        <end position="199"/>
    </location>
</feature>
<evidence type="ECO:0000256" key="6">
    <source>
        <dbReference type="ARBA" id="ARBA00023136"/>
    </source>
</evidence>
<dbReference type="Pfam" id="PF00474">
    <property type="entry name" value="SSF"/>
    <property type="match status" value="1"/>
</dbReference>